<accession>A0A1G5R0Z1</accession>
<dbReference type="RefSeq" id="WP_092999158.1">
    <property type="nucleotide sequence ID" value="NZ_FMWD01000016.1"/>
</dbReference>
<dbReference type="Proteomes" id="UP000199648">
    <property type="component" value="Unassembled WGS sequence"/>
</dbReference>
<dbReference type="GO" id="GO:0047632">
    <property type="term" value="F:agmatine deiminase activity"/>
    <property type="evidence" value="ECO:0007669"/>
    <property type="project" value="TreeGrafter"/>
</dbReference>
<dbReference type="Gene3D" id="3.75.10.10">
    <property type="entry name" value="L-arginine/glycine Amidinotransferase, Chain A"/>
    <property type="match status" value="1"/>
</dbReference>
<evidence type="ECO:0000313" key="2">
    <source>
        <dbReference type="EMBL" id="SCZ67712.1"/>
    </source>
</evidence>
<dbReference type="InterPro" id="IPR007466">
    <property type="entry name" value="Peptidyl-Arg-deiminase_porph"/>
</dbReference>
<dbReference type="SUPFAM" id="SSF55909">
    <property type="entry name" value="Pentein"/>
    <property type="match status" value="1"/>
</dbReference>
<dbReference type="STRING" id="415747.SAMN03097708_03185"/>
<dbReference type="EMBL" id="FMWD01000016">
    <property type="protein sequence ID" value="SCZ67712.1"/>
    <property type="molecule type" value="Genomic_DNA"/>
</dbReference>
<proteinExistence type="predicted"/>
<dbReference type="OrthoDB" id="9808013at2"/>
<dbReference type="AlphaFoldDB" id="A0A1G5R0Z1"/>
<dbReference type="PANTHER" id="PTHR31377:SF0">
    <property type="entry name" value="AGMATINE DEIMINASE-RELATED"/>
    <property type="match status" value="1"/>
</dbReference>
<dbReference type="Pfam" id="PF04371">
    <property type="entry name" value="PAD_porph"/>
    <property type="match status" value="1"/>
</dbReference>
<evidence type="ECO:0000256" key="1">
    <source>
        <dbReference type="ARBA" id="ARBA00022801"/>
    </source>
</evidence>
<keyword evidence="1" id="KW-0378">Hydrolase</keyword>
<dbReference type="GO" id="GO:0004668">
    <property type="term" value="F:protein-arginine deiminase activity"/>
    <property type="evidence" value="ECO:0007669"/>
    <property type="project" value="InterPro"/>
</dbReference>
<reference evidence="2 3" key="1">
    <citation type="submission" date="2016-10" db="EMBL/GenBank/DDBJ databases">
        <authorList>
            <person name="de Groot N.N."/>
        </authorList>
    </citation>
    <scope>NUCLEOTIDE SEQUENCE [LARGE SCALE GENOMIC DNA]</scope>
    <source>
        <strain evidence="2 3">HLD2</strain>
    </source>
</reference>
<name>A0A1G5R0Z1_9GAMM</name>
<keyword evidence="3" id="KW-1185">Reference proteome</keyword>
<dbReference type="GO" id="GO:0009446">
    <property type="term" value="P:putrescine biosynthetic process"/>
    <property type="evidence" value="ECO:0007669"/>
    <property type="project" value="InterPro"/>
</dbReference>
<gene>
    <name evidence="2" type="ORF">SAMN03097708_03185</name>
</gene>
<sequence length="350" mass="38890">MNGSNVRLPAEWERQDGLLLTWPHAHSDWGDRLAEVEPVFVAITRAVAEHERVLISCFDPAHRTRVRQLLEKGKVSMDRVALFTVPSNDVWVRDHGPVTVIRNGSPLLLDFGFNGWGRKYEYRLDNQVSRNLERAGAFGDTPMDGISLILEGGSIESDGAGTLLTTSYCLLSPQRNPQYDCADLEAAFAREFGTRRVLWLKKGLLSGDDTDGHIDTLARFCDPATIAYVACTDPNDPDYPELAAMEAELKEFRTEDGAPYRLVPLPLPAPKYDEQGDRLPATHANFLIINDAVLVPTYDDPSDAVAMQRLGECFPDQTLIAIDALPLIRQYGSIHCATMQLPAGTLDNRR</sequence>
<protein>
    <submittedName>
        <fullName evidence="2">Agmatine deiminase</fullName>
    </submittedName>
</protein>
<evidence type="ECO:0000313" key="3">
    <source>
        <dbReference type="Proteomes" id="UP000199648"/>
    </source>
</evidence>
<organism evidence="2 3">
    <name type="scientific">Thiohalomonas denitrificans</name>
    <dbReference type="NCBI Taxonomy" id="415747"/>
    <lineage>
        <taxon>Bacteria</taxon>
        <taxon>Pseudomonadati</taxon>
        <taxon>Pseudomonadota</taxon>
        <taxon>Gammaproteobacteria</taxon>
        <taxon>Thiohalomonadales</taxon>
        <taxon>Thiohalomonadaceae</taxon>
        <taxon>Thiohalomonas</taxon>
    </lineage>
</organism>
<dbReference type="PANTHER" id="PTHR31377">
    <property type="entry name" value="AGMATINE DEIMINASE-RELATED"/>
    <property type="match status" value="1"/>
</dbReference>